<dbReference type="NCBIfam" id="TIGR02532">
    <property type="entry name" value="IV_pilin_GFxxxE"/>
    <property type="match status" value="1"/>
</dbReference>
<evidence type="ECO:0000256" key="2">
    <source>
        <dbReference type="ARBA" id="ARBA00023287"/>
    </source>
</evidence>
<keyword evidence="5" id="KW-1185">Reference proteome</keyword>
<sequence length="144" mass="16822">MFEFKKEKGLTLIEVLVSIVLLSLILIMFFSMFIQTAKVNNSSETIIDATYIAQTEMERIYSYSKNTSYSKREDALADLNFNKVANIDDWIIFEKNDSNSDFKIVVKLQKQQLEENMNRLILEVYNGDDNIQAKMENAILWRTD</sequence>
<organism evidence="4 5">
    <name type="scientific">Compostibacillus humi</name>
    <dbReference type="NCBI Taxonomy" id="1245525"/>
    <lineage>
        <taxon>Bacteria</taxon>
        <taxon>Bacillati</taxon>
        <taxon>Bacillota</taxon>
        <taxon>Bacilli</taxon>
        <taxon>Bacillales</taxon>
        <taxon>Bacillaceae</taxon>
        <taxon>Compostibacillus</taxon>
    </lineage>
</organism>
<keyword evidence="3" id="KW-0472">Membrane</keyword>
<comment type="caution">
    <text evidence="4">The sequence shown here is derived from an EMBL/GenBank/DDBJ whole genome shotgun (WGS) entry which is preliminary data.</text>
</comment>
<evidence type="ECO:0000313" key="5">
    <source>
        <dbReference type="Proteomes" id="UP000602050"/>
    </source>
</evidence>
<proteinExistence type="predicted"/>
<accession>A0A8J3EKM4</accession>
<keyword evidence="3" id="KW-1133">Transmembrane helix</keyword>
<reference evidence="4" key="1">
    <citation type="journal article" date="2014" name="Int. J. Syst. Evol. Microbiol.">
        <title>Complete genome sequence of Corynebacterium casei LMG S-19264T (=DSM 44701T), isolated from a smear-ripened cheese.</title>
        <authorList>
            <consortium name="US DOE Joint Genome Institute (JGI-PGF)"/>
            <person name="Walter F."/>
            <person name="Albersmeier A."/>
            <person name="Kalinowski J."/>
            <person name="Ruckert C."/>
        </authorList>
    </citation>
    <scope>NUCLEOTIDE SEQUENCE</scope>
    <source>
        <strain evidence="4">CGMCC 1.12360</strain>
    </source>
</reference>
<keyword evidence="3" id="KW-0812">Transmembrane</keyword>
<reference evidence="4" key="2">
    <citation type="submission" date="2020-09" db="EMBL/GenBank/DDBJ databases">
        <authorList>
            <person name="Sun Q."/>
            <person name="Zhou Y."/>
        </authorList>
    </citation>
    <scope>NUCLEOTIDE SEQUENCE</scope>
    <source>
        <strain evidence="4">CGMCC 1.12360</strain>
    </source>
</reference>
<dbReference type="Pfam" id="PF07963">
    <property type="entry name" value="N_methyl"/>
    <property type="match status" value="1"/>
</dbReference>
<evidence type="ECO:0000256" key="1">
    <source>
        <dbReference type="ARBA" id="ARBA00004241"/>
    </source>
</evidence>
<evidence type="ECO:0000313" key="4">
    <source>
        <dbReference type="EMBL" id="GGH75758.1"/>
    </source>
</evidence>
<comment type="subcellular location">
    <subcellularLocation>
        <location evidence="1">Cell surface</location>
    </subcellularLocation>
</comment>
<dbReference type="AlphaFoldDB" id="A0A8J3EKM4"/>
<dbReference type="GO" id="GO:0030420">
    <property type="term" value="P:establishment of competence for transformation"/>
    <property type="evidence" value="ECO:0007669"/>
    <property type="project" value="UniProtKB-KW"/>
</dbReference>
<dbReference type="Proteomes" id="UP000602050">
    <property type="component" value="Unassembled WGS sequence"/>
</dbReference>
<dbReference type="PROSITE" id="PS00409">
    <property type="entry name" value="PROKAR_NTER_METHYL"/>
    <property type="match status" value="1"/>
</dbReference>
<dbReference type="InterPro" id="IPR012902">
    <property type="entry name" value="N_methyl_site"/>
</dbReference>
<protein>
    <recommendedName>
        <fullName evidence="6">Prepilin-type N-terminal cleavage/methylation domain-containing protein</fullName>
    </recommendedName>
</protein>
<dbReference type="GO" id="GO:0009986">
    <property type="term" value="C:cell surface"/>
    <property type="evidence" value="ECO:0007669"/>
    <property type="project" value="UniProtKB-SubCell"/>
</dbReference>
<dbReference type="RefSeq" id="WP_188391860.1">
    <property type="nucleotide sequence ID" value="NZ_BMEV01000024.1"/>
</dbReference>
<evidence type="ECO:0000256" key="3">
    <source>
        <dbReference type="SAM" id="Phobius"/>
    </source>
</evidence>
<feature type="transmembrane region" description="Helical" evidence="3">
    <location>
        <begin position="12"/>
        <end position="34"/>
    </location>
</feature>
<name>A0A8J3EKM4_9BACI</name>
<keyword evidence="2" id="KW-0178">Competence</keyword>
<gene>
    <name evidence="4" type="ORF">GCM10010978_15930</name>
</gene>
<evidence type="ECO:0008006" key="6">
    <source>
        <dbReference type="Google" id="ProtNLM"/>
    </source>
</evidence>
<dbReference type="EMBL" id="BMEV01000024">
    <property type="protein sequence ID" value="GGH75758.1"/>
    <property type="molecule type" value="Genomic_DNA"/>
</dbReference>